<dbReference type="InterPro" id="IPR035437">
    <property type="entry name" value="SNase_OB-fold_sf"/>
</dbReference>
<dbReference type="Proteomes" id="UP001596150">
    <property type="component" value="Unassembled WGS sequence"/>
</dbReference>
<dbReference type="EMBL" id="JBHSML010000026">
    <property type="protein sequence ID" value="MFC5518848.1"/>
    <property type="molecule type" value="Genomic_DNA"/>
</dbReference>
<keyword evidence="3" id="KW-1185">Reference proteome</keyword>
<reference evidence="3" key="1">
    <citation type="journal article" date="2019" name="Int. J. Syst. Evol. Microbiol.">
        <title>The Global Catalogue of Microorganisms (GCM) 10K type strain sequencing project: providing services to taxonomists for standard genome sequencing and annotation.</title>
        <authorList>
            <consortium name="The Broad Institute Genomics Platform"/>
            <consortium name="The Broad Institute Genome Sequencing Center for Infectious Disease"/>
            <person name="Wu L."/>
            <person name="Ma J."/>
        </authorList>
    </citation>
    <scope>NUCLEOTIDE SEQUENCE [LARGE SCALE GENOMIC DNA]</scope>
    <source>
        <strain evidence="3">KACC 12633</strain>
    </source>
</reference>
<evidence type="ECO:0000313" key="3">
    <source>
        <dbReference type="Proteomes" id="UP001596150"/>
    </source>
</evidence>
<dbReference type="RefSeq" id="WP_266346544.1">
    <property type="nucleotide sequence ID" value="NZ_JAPKNH010000023.1"/>
</dbReference>
<dbReference type="Gene3D" id="2.40.50.90">
    <property type="match status" value="1"/>
</dbReference>
<sequence length="196" mass="21844">MHGIDGDTLRVDGTTIRIFGIDAPEAGQKCRKPGRGTWRCGQEAIAAMEGAVAEGNVTCVDRGKEIYGRALGVCKVAGLDLGRLMVKEGMAWAFRRYSNDYAETENQARAAGVGVWEQESETPWDYRAHRWEVAKQEAPNGCPIKGNINRKGEHIYHAPWSPWYAKTKVSVEQGERWFCDEGEAIAAGWRAPFWGR</sequence>
<protein>
    <submittedName>
        <fullName evidence="2">Thermonuclease family protein</fullName>
    </submittedName>
</protein>
<comment type="caution">
    <text evidence="2">The sequence shown here is derived from an EMBL/GenBank/DDBJ whole genome shotgun (WGS) entry which is preliminary data.</text>
</comment>
<proteinExistence type="predicted"/>
<dbReference type="InterPro" id="IPR016071">
    <property type="entry name" value="Staphylococal_nuclease_OB-fold"/>
</dbReference>
<organism evidence="2 3">
    <name type="scientific">Kaistia terrae</name>
    <dbReference type="NCBI Taxonomy" id="537017"/>
    <lineage>
        <taxon>Bacteria</taxon>
        <taxon>Pseudomonadati</taxon>
        <taxon>Pseudomonadota</taxon>
        <taxon>Alphaproteobacteria</taxon>
        <taxon>Hyphomicrobiales</taxon>
        <taxon>Kaistiaceae</taxon>
        <taxon>Kaistia</taxon>
    </lineage>
</organism>
<feature type="domain" description="TNase-like" evidence="1">
    <location>
        <begin position="1"/>
        <end position="118"/>
    </location>
</feature>
<dbReference type="PROSITE" id="PS50830">
    <property type="entry name" value="TNASE_3"/>
    <property type="match status" value="1"/>
</dbReference>
<name>A0ABW0Q2G8_9HYPH</name>
<dbReference type="SMART" id="SM00318">
    <property type="entry name" value="SNc"/>
    <property type="match status" value="1"/>
</dbReference>
<accession>A0ABW0Q2G8</accession>
<evidence type="ECO:0000259" key="1">
    <source>
        <dbReference type="PROSITE" id="PS50830"/>
    </source>
</evidence>
<gene>
    <name evidence="2" type="ORF">ACFPP9_23995</name>
</gene>
<evidence type="ECO:0000313" key="2">
    <source>
        <dbReference type="EMBL" id="MFC5518848.1"/>
    </source>
</evidence>
<dbReference type="PANTHER" id="PTHR12302:SF26">
    <property type="entry name" value="BLR1266 PROTEIN"/>
    <property type="match status" value="1"/>
</dbReference>
<dbReference type="SUPFAM" id="SSF50199">
    <property type="entry name" value="Staphylococcal nuclease"/>
    <property type="match status" value="1"/>
</dbReference>
<dbReference type="Pfam" id="PF00565">
    <property type="entry name" value="SNase"/>
    <property type="match status" value="1"/>
</dbReference>
<dbReference type="PANTHER" id="PTHR12302">
    <property type="entry name" value="EBNA2 BINDING PROTEIN P100"/>
    <property type="match status" value="1"/>
</dbReference>